<name>G0MGL1_CAEBE</name>
<protein>
    <submittedName>
        <fullName evidence="10">Uncharacterized protein</fullName>
    </submittedName>
</protein>
<dbReference type="OrthoDB" id="67566at2759"/>
<organism evidence="11">
    <name type="scientific">Caenorhabditis brenneri</name>
    <name type="common">Nematode worm</name>
    <dbReference type="NCBI Taxonomy" id="135651"/>
    <lineage>
        <taxon>Eukaryota</taxon>
        <taxon>Metazoa</taxon>
        <taxon>Ecdysozoa</taxon>
        <taxon>Nematoda</taxon>
        <taxon>Chromadorea</taxon>
        <taxon>Rhabditida</taxon>
        <taxon>Rhabditina</taxon>
        <taxon>Rhabditomorpha</taxon>
        <taxon>Rhabditoidea</taxon>
        <taxon>Rhabditidae</taxon>
        <taxon>Peloderinae</taxon>
        <taxon>Caenorhabditis</taxon>
    </lineage>
</organism>
<accession>G0MGL1</accession>
<evidence type="ECO:0000256" key="2">
    <source>
        <dbReference type="ARBA" id="ARBA00004477"/>
    </source>
</evidence>
<evidence type="ECO:0000313" key="10">
    <source>
        <dbReference type="EMBL" id="EGT56598.1"/>
    </source>
</evidence>
<dbReference type="Proteomes" id="UP000008068">
    <property type="component" value="Unassembled WGS sequence"/>
</dbReference>
<gene>
    <name evidence="10" type="ORF">CAEBREN_29724</name>
</gene>
<feature type="chain" id="PRO_5003403989" evidence="9">
    <location>
        <begin position="20"/>
        <end position="77"/>
    </location>
</feature>
<evidence type="ECO:0000256" key="5">
    <source>
        <dbReference type="ARBA" id="ARBA00022729"/>
    </source>
</evidence>
<keyword evidence="7" id="KW-1133">Transmembrane helix</keyword>
<dbReference type="GO" id="GO:0008250">
    <property type="term" value="C:oligosaccharyltransferase complex"/>
    <property type="evidence" value="ECO:0007669"/>
    <property type="project" value="TreeGrafter"/>
</dbReference>
<keyword evidence="6" id="KW-0256">Endoplasmic reticulum</keyword>
<dbReference type="STRING" id="135651.G0MGL1"/>
<keyword evidence="5 9" id="KW-0732">Signal</keyword>
<dbReference type="InterPro" id="IPR021149">
    <property type="entry name" value="OligosaccharylTrfase_OST3/OST6"/>
</dbReference>
<evidence type="ECO:0000256" key="3">
    <source>
        <dbReference type="ARBA" id="ARBA00009561"/>
    </source>
</evidence>
<comment type="subcellular location">
    <subcellularLocation>
        <location evidence="2">Endoplasmic reticulum membrane</location>
        <topology evidence="2">Multi-pass membrane protein</topology>
    </subcellularLocation>
</comment>
<proteinExistence type="inferred from homology"/>
<dbReference type="HOGENOM" id="CLU_2640298_0_0_1"/>
<dbReference type="Pfam" id="PF04756">
    <property type="entry name" value="OST3_OST6"/>
    <property type="match status" value="1"/>
</dbReference>
<evidence type="ECO:0000256" key="8">
    <source>
        <dbReference type="ARBA" id="ARBA00023136"/>
    </source>
</evidence>
<dbReference type="AlphaFoldDB" id="G0MGL1"/>
<dbReference type="eggNOG" id="KOG2603">
    <property type="taxonomic scope" value="Eukaryota"/>
</dbReference>
<keyword evidence="11" id="KW-1185">Reference proteome</keyword>
<evidence type="ECO:0000256" key="7">
    <source>
        <dbReference type="ARBA" id="ARBA00022989"/>
    </source>
</evidence>
<evidence type="ECO:0000256" key="4">
    <source>
        <dbReference type="ARBA" id="ARBA00022692"/>
    </source>
</evidence>
<dbReference type="EMBL" id="GL379793">
    <property type="protein sequence ID" value="EGT56598.1"/>
    <property type="molecule type" value="Genomic_DNA"/>
</dbReference>
<evidence type="ECO:0000313" key="11">
    <source>
        <dbReference type="Proteomes" id="UP000008068"/>
    </source>
</evidence>
<keyword evidence="8" id="KW-0472">Membrane</keyword>
<dbReference type="Gene3D" id="3.40.30.10">
    <property type="entry name" value="Glutaredoxin"/>
    <property type="match status" value="1"/>
</dbReference>
<evidence type="ECO:0000256" key="1">
    <source>
        <dbReference type="ARBA" id="ARBA00002791"/>
    </source>
</evidence>
<reference evidence="11" key="1">
    <citation type="submission" date="2011-07" db="EMBL/GenBank/DDBJ databases">
        <authorList>
            <consortium name="Caenorhabditis brenneri Sequencing and Analysis Consortium"/>
            <person name="Wilson R.K."/>
        </authorList>
    </citation>
    <scope>NUCLEOTIDE SEQUENCE [LARGE SCALE GENOMIC DNA]</scope>
    <source>
        <strain evidence="11">PB2801</strain>
    </source>
</reference>
<dbReference type="PANTHER" id="PTHR12692:SF0">
    <property type="entry name" value="GH11935P"/>
    <property type="match status" value="1"/>
</dbReference>
<dbReference type="GO" id="GO:0018279">
    <property type="term" value="P:protein N-linked glycosylation via asparagine"/>
    <property type="evidence" value="ECO:0007669"/>
    <property type="project" value="TreeGrafter"/>
</dbReference>
<comment type="function">
    <text evidence="1">Subunit of the oligosaccharyl transferase (OST) complex that catalyzes the initial transfer of a defined glycan (Glc(3)Man(9)GlcNAc(2) in eukaryotes) from the lipid carrier dolichol-pyrophosphate to an asparagine residue within an Asn-X-Ser/Thr consensus motif in nascent polypeptide chains, the first step in protein N-glycosylation. N-glycosylation occurs cotranslationally and the complex associates with the Sec61 complex at the channel-forming translocon complex that mediates protein translocation across the endoplasmic reticulum (ER). All subunits are required for a maximal enzyme activity.</text>
</comment>
<keyword evidence="4" id="KW-0812">Transmembrane</keyword>
<evidence type="ECO:0000256" key="9">
    <source>
        <dbReference type="SAM" id="SignalP"/>
    </source>
</evidence>
<evidence type="ECO:0000256" key="6">
    <source>
        <dbReference type="ARBA" id="ARBA00022824"/>
    </source>
</evidence>
<feature type="signal peptide" evidence="9">
    <location>
        <begin position="1"/>
        <end position="19"/>
    </location>
</feature>
<dbReference type="InParanoid" id="G0MGL1"/>
<comment type="similarity">
    <text evidence="3">Belongs to the OST3/OST6 family.</text>
</comment>
<sequence>MGTLVPFLLVLLAVYRSAAQQTLDEKVQNLIDLTSRTSVVKFNMDKWKNLVRMQPRNYSMDVIFTALSPGVNCPICK</sequence>
<dbReference type="PANTHER" id="PTHR12692">
    <property type="entry name" value="DOLICHYL-DIPHOSPHOOLIGOSACCHARIDE--PROTEIN GLYCOSYLTRANSFERASE-RELATED"/>
    <property type="match status" value="1"/>
</dbReference>